<dbReference type="InterPro" id="IPR000719">
    <property type="entry name" value="Prot_kinase_dom"/>
</dbReference>
<accession>A0A2G2Z453</accession>
<evidence type="ECO:0000313" key="8">
    <source>
        <dbReference type="Proteomes" id="UP000222542"/>
    </source>
</evidence>
<evidence type="ECO:0000256" key="2">
    <source>
        <dbReference type="ARBA" id="ARBA00022729"/>
    </source>
</evidence>
<name>A0A2G2Z453_CAPAN</name>
<evidence type="ECO:0000259" key="6">
    <source>
        <dbReference type="PROSITE" id="PS50011"/>
    </source>
</evidence>
<dbReference type="InterPro" id="IPR051343">
    <property type="entry name" value="G-type_lectin_kinases/EP1-like"/>
</dbReference>
<dbReference type="EMBL" id="AYRZ02000007">
    <property type="protein sequence ID" value="PHT76792.1"/>
    <property type="molecule type" value="Genomic_DNA"/>
</dbReference>
<dbReference type="AlphaFoldDB" id="A0A2G2Z453"/>
<dbReference type="PANTHER" id="PTHR47976:SF53">
    <property type="entry name" value="RECEPTOR-LIKE SERINE_THREONINE-PROTEIN KINASE"/>
    <property type="match status" value="1"/>
</dbReference>
<protein>
    <recommendedName>
        <fullName evidence="6">Protein kinase domain-containing protein</fullName>
    </recommendedName>
</protein>
<dbReference type="InterPro" id="IPR017441">
    <property type="entry name" value="Protein_kinase_ATP_BS"/>
</dbReference>
<dbReference type="InterPro" id="IPR011009">
    <property type="entry name" value="Kinase-like_dom_sf"/>
</dbReference>
<feature type="domain" description="Protein kinase" evidence="6">
    <location>
        <begin position="180"/>
        <end position="274"/>
    </location>
</feature>
<evidence type="ECO:0000256" key="5">
    <source>
        <dbReference type="PROSITE-ProRule" id="PRU10141"/>
    </source>
</evidence>
<comment type="caution">
    <text evidence="7">The sequence shown here is derived from an EMBL/GenBank/DDBJ whole genome shotgun (WGS) entry which is preliminary data.</text>
</comment>
<organism evidence="7 8">
    <name type="scientific">Capsicum annuum</name>
    <name type="common">Capsicum pepper</name>
    <dbReference type="NCBI Taxonomy" id="4072"/>
    <lineage>
        <taxon>Eukaryota</taxon>
        <taxon>Viridiplantae</taxon>
        <taxon>Streptophyta</taxon>
        <taxon>Embryophyta</taxon>
        <taxon>Tracheophyta</taxon>
        <taxon>Spermatophyta</taxon>
        <taxon>Magnoliopsida</taxon>
        <taxon>eudicotyledons</taxon>
        <taxon>Gunneridae</taxon>
        <taxon>Pentapetalae</taxon>
        <taxon>asterids</taxon>
        <taxon>lamiids</taxon>
        <taxon>Solanales</taxon>
        <taxon>Solanaceae</taxon>
        <taxon>Solanoideae</taxon>
        <taxon>Capsiceae</taxon>
        <taxon>Capsicum</taxon>
    </lineage>
</organism>
<evidence type="ECO:0000313" key="7">
    <source>
        <dbReference type="EMBL" id="PHT76792.1"/>
    </source>
</evidence>
<gene>
    <name evidence="7" type="ORF">T459_20314</name>
</gene>
<evidence type="ECO:0000256" key="4">
    <source>
        <dbReference type="ARBA" id="ARBA00022840"/>
    </source>
</evidence>
<dbReference type="SUPFAM" id="SSF51110">
    <property type="entry name" value="alpha-D-mannose-specific plant lectins"/>
    <property type="match status" value="1"/>
</dbReference>
<keyword evidence="4 5" id="KW-0067">ATP-binding</keyword>
<reference evidence="7 8" key="1">
    <citation type="journal article" date="2014" name="Nat. Genet.">
        <title>Genome sequence of the hot pepper provides insights into the evolution of pungency in Capsicum species.</title>
        <authorList>
            <person name="Kim S."/>
            <person name="Park M."/>
            <person name="Yeom S.I."/>
            <person name="Kim Y.M."/>
            <person name="Lee J.M."/>
            <person name="Lee H.A."/>
            <person name="Seo E."/>
            <person name="Choi J."/>
            <person name="Cheong K."/>
            <person name="Kim K.T."/>
            <person name="Jung K."/>
            <person name="Lee G.W."/>
            <person name="Oh S.K."/>
            <person name="Bae C."/>
            <person name="Kim S.B."/>
            <person name="Lee H.Y."/>
            <person name="Kim S.Y."/>
            <person name="Kim M.S."/>
            <person name="Kang B.C."/>
            <person name="Jo Y.D."/>
            <person name="Yang H.B."/>
            <person name="Jeong H.J."/>
            <person name="Kang W.H."/>
            <person name="Kwon J.K."/>
            <person name="Shin C."/>
            <person name="Lim J.Y."/>
            <person name="Park J.H."/>
            <person name="Huh J.H."/>
            <person name="Kim J.S."/>
            <person name="Kim B.D."/>
            <person name="Cohen O."/>
            <person name="Paran I."/>
            <person name="Suh M.C."/>
            <person name="Lee S.B."/>
            <person name="Kim Y.K."/>
            <person name="Shin Y."/>
            <person name="Noh S.J."/>
            <person name="Park J."/>
            <person name="Seo Y.S."/>
            <person name="Kwon S.Y."/>
            <person name="Kim H.A."/>
            <person name="Park J.M."/>
            <person name="Kim H.J."/>
            <person name="Choi S.B."/>
            <person name="Bosland P.W."/>
            <person name="Reeves G."/>
            <person name="Jo S.H."/>
            <person name="Lee B.W."/>
            <person name="Cho H.T."/>
            <person name="Choi H.S."/>
            <person name="Lee M.S."/>
            <person name="Yu Y."/>
            <person name="Do Choi Y."/>
            <person name="Park B.S."/>
            <person name="van Deynze A."/>
            <person name="Ashrafi H."/>
            <person name="Hill T."/>
            <person name="Kim W.T."/>
            <person name="Pai H.S."/>
            <person name="Ahn H.K."/>
            <person name="Yeam I."/>
            <person name="Giovannoni J.J."/>
            <person name="Rose J.K."/>
            <person name="Sorensen I."/>
            <person name="Lee S.J."/>
            <person name="Kim R.W."/>
            <person name="Choi I.Y."/>
            <person name="Choi B.S."/>
            <person name="Lim J.S."/>
            <person name="Lee Y.H."/>
            <person name="Choi D."/>
        </authorList>
    </citation>
    <scope>NUCLEOTIDE SEQUENCE [LARGE SCALE GENOMIC DNA]</scope>
    <source>
        <strain evidence="8">cv. CM334</strain>
    </source>
</reference>
<dbReference type="OMA" id="RWIKHEK"/>
<dbReference type="GO" id="GO:0005524">
    <property type="term" value="F:ATP binding"/>
    <property type="evidence" value="ECO:0007669"/>
    <property type="project" value="UniProtKB-UniRule"/>
</dbReference>
<evidence type="ECO:0000256" key="1">
    <source>
        <dbReference type="ARBA" id="ARBA00022679"/>
    </source>
</evidence>
<dbReference type="GO" id="GO:0004672">
    <property type="term" value="F:protein kinase activity"/>
    <property type="evidence" value="ECO:0007669"/>
    <property type="project" value="InterPro"/>
</dbReference>
<feature type="binding site" evidence="5">
    <location>
        <position position="208"/>
    </location>
    <ligand>
        <name>ATP</name>
        <dbReference type="ChEBI" id="CHEBI:30616"/>
    </ligand>
</feature>
<keyword evidence="2" id="KW-0732">Signal</keyword>
<dbReference type="PROSITE" id="PS00107">
    <property type="entry name" value="PROTEIN_KINASE_ATP"/>
    <property type="match status" value="1"/>
</dbReference>
<proteinExistence type="predicted"/>
<dbReference type="PROSITE" id="PS50011">
    <property type="entry name" value="PROTEIN_KINASE_DOM"/>
    <property type="match status" value="1"/>
</dbReference>
<dbReference type="InterPro" id="IPR001245">
    <property type="entry name" value="Ser-Thr/Tyr_kinase_cat_dom"/>
</dbReference>
<dbReference type="Proteomes" id="UP000222542">
    <property type="component" value="Unassembled WGS sequence"/>
</dbReference>
<sequence>MGNLVLFDKRKRVIWQSFDHPTDCLVPGQSLVSGQKLTASVSAYNSSQGLLSLTILNAHLATYVASDPPQYYYASDDPDSRYYSFDGKTLTALQYPPTSTGQFIKLGHDGHLRVYQLGNLENNLFGVNWKEVDDIFTRVFSAIFKKRSQKSKAGDFSNLEPILPGILTRFSYNELKIITEDFSRQLGKGGFGSVYEGTLRNGTKIAVKHLDGLGQLKESFLTEVKTVGGIHHINLVKLIRFCAEKSHRILIYEYMVNGSLDRWIKHEKQENGLT</sequence>
<dbReference type="FunFam" id="3.30.200.20:FF:000178">
    <property type="entry name" value="serine/threonine-protein kinase PBS1-like"/>
    <property type="match status" value="1"/>
</dbReference>
<dbReference type="InterPro" id="IPR036426">
    <property type="entry name" value="Bulb-type_lectin_dom_sf"/>
</dbReference>
<dbReference type="Pfam" id="PF07714">
    <property type="entry name" value="PK_Tyr_Ser-Thr"/>
    <property type="match status" value="1"/>
</dbReference>
<evidence type="ECO:0000256" key="3">
    <source>
        <dbReference type="ARBA" id="ARBA00022741"/>
    </source>
</evidence>
<dbReference type="SUPFAM" id="SSF56112">
    <property type="entry name" value="Protein kinase-like (PK-like)"/>
    <property type="match status" value="1"/>
</dbReference>
<reference evidence="7 8" key="2">
    <citation type="journal article" date="2017" name="Genome Biol.">
        <title>New reference genome sequences of hot pepper reveal the massive evolution of plant disease-resistance genes by retroduplication.</title>
        <authorList>
            <person name="Kim S."/>
            <person name="Park J."/>
            <person name="Yeom S.I."/>
            <person name="Kim Y.M."/>
            <person name="Seo E."/>
            <person name="Kim K.T."/>
            <person name="Kim M.S."/>
            <person name="Lee J.M."/>
            <person name="Cheong K."/>
            <person name="Shin H.S."/>
            <person name="Kim S.B."/>
            <person name="Han K."/>
            <person name="Lee J."/>
            <person name="Park M."/>
            <person name="Lee H.A."/>
            <person name="Lee H.Y."/>
            <person name="Lee Y."/>
            <person name="Oh S."/>
            <person name="Lee J.H."/>
            <person name="Choi E."/>
            <person name="Choi E."/>
            <person name="Lee S.E."/>
            <person name="Jeon J."/>
            <person name="Kim H."/>
            <person name="Choi G."/>
            <person name="Song H."/>
            <person name="Lee J."/>
            <person name="Lee S.C."/>
            <person name="Kwon J.K."/>
            <person name="Lee H.Y."/>
            <person name="Koo N."/>
            <person name="Hong Y."/>
            <person name="Kim R.W."/>
            <person name="Kang W.H."/>
            <person name="Huh J.H."/>
            <person name="Kang B.C."/>
            <person name="Yang T.J."/>
            <person name="Lee Y.H."/>
            <person name="Bennetzen J.L."/>
            <person name="Choi D."/>
        </authorList>
    </citation>
    <scope>NUCLEOTIDE SEQUENCE [LARGE SCALE GENOMIC DNA]</scope>
    <source>
        <strain evidence="8">cv. CM334</strain>
    </source>
</reference>
<keyword evidence="8" id="KW-1185">Reference proteome</keyword>
<dbReference type="Gene3D" id="3.30.200.20">
    <property type="entry name" value="Phosphorylase Kinase, domain 1"/>
    <property type="match status" value="1"/>
</dbReference>
<keyword evidence="1" id="KW-0808">Transferase</keyword>
<dbReference type="PANTHER" id="PTHR47976">
    <property type="entry name" value="G-TYPE LECTIN S-RECEPTOR-LIKE SERINE/THREONINE-PROTEIN KINASE SD2-5"/>
    <property type="match status" value="1"/>
</dbReference>
<dbReference type="Gramene" id="PHT76792">
    <property type="protein sequence ID" value="PHT76792"/>
    <property type="gene ID" value="T459_20314"/>
</dbReference>
<keyword evidence="3 5" id="KW-0547">Nucleotide-binding</keyword>